<feature type="region of interest" description="Disordered" evidence="1">
    <location>
        <begin position="120"/>
        <end position="170"/>
    </location>
</feature>
<evidence type="ECO:0000313" key="3">
    <source>
        <dbReference type="Proteomes" id="UP000887229"/>
    </source>
</evidence>
<evidence type="ECO:0000313" key="2">
    <source>
        <dbReference type="EMBL" id="KAG9249393.1"/>
    </source>
</evidence>
<dbReference type="GeneID" id="70291291"/>
<gene>
    <name evidence="2" type="ORF">F5Z01DRAFT_515843</name>
</gene>
<reference evidence="2" key="1">
    <citation type="journal article" date="2021" name="IMA Fungus">
        <title>Genomic characterization of three marine fungi, including Emericellopsis atlantica sp. nov. with signatures of a generalist lifestyle and marine biomass degradation.</title>
        <authorList>
            <person name="Hagestad O.C."/>
            <person name="Hou L."/>
            <person name="Andersen J.H."/>
            <person name="Hansen E.H."/>
            <person name="Altermark B."/>
            <person name="Li C."/>
            <person name="Kuhnert E."/>
            <person name="Cox R.J."/>
            <person name="Crous P.W."/>
            <person name="Spatafora J.W."/>
            <person name="Lail K."/>
            <person name="Amirebrahimi M."/>
            <person name="Lipzen A."/>
            <person name="Pangilinan J."/>
            <person name="Andreopoulos W."/>
            <person name="Hayes R.D."/>
            <person name="Ng V."/>
            <person name="Grigoriev I.V."/>
            <person name="Jackson S.A."/>
            <person name="Sutton T.D.S."/>
            <person name="Dobson A.D.W."/>
            <person name="Rama T."/>
        </authorList>
    </citation>
    <scope>NUCLEOTIDE SEQUENCE</scope>
    <source>
        <strain evidence="2">TS7</strain>
    </source>
</reference>
<protein>
    <submittedName>
        <fullName evidence="2">Uncharacterized protein</fullName>
    </submittedName>
</protein>
<feature type="region of interest" description="Disordered" evidence="1">
    <location>
        <begin position="360"/>
        <end position="430"/>
    </location>
</feature>
<keyword evidence="3" id="KW-1185">Reference proteome</keyword>
<accession>A0A9P7ZDD1</accession>
<name>A0A9P7ZDD1_9HYPO</name>
<sequence length="546" mass="58685">MLTTEEGRPPKSPAMDAAQAKETADSMLEDPPLILELMKAVASFISVGQKEASGYPFLSQSLSKMASECDSVISMLQKFVSPHLMDVALQTPPDSTSPTPRAPGPPRIPMFDLLPPLRLSTGHFDTEGPAPYNGSRDSGSHNLGSTSQLSTATRPVEFPGDEEPHLTQNQPGEEWQTVGQASHTVMPLLGGDWLSTPSGDEMVGELSRLPLASSSRSEETSSQLTTSCIPFPECLGTVFTPTTRNDALLEGYSSSFHTNGTDQSDMFFGAQILEEQLQALCRTDPGQHVSFLECTTPISPCRQHGTSTPILSGLEGATGGCLSDSYAQPTMPLEPMTLPEANPLTRAAPDTCCPADLTVVPPDPETDLANTAVPTTETGDTETASTCVSADAEEQANLSQPRQGDTRADFSATETATKRKRPSDRDDPFPKRRKVLLEAVEVKLTVNAPSYLLGADHCSWVHQTTGESSVVAFNDLQETSRVGVRVCDVPSDQKNQTIWLQPDIGKRQWKWRGRGEGGRSLGVAILTLSRLVQTPGRGPFEGTYLS</sequence>
<feature type="compositionally biased region" description="Low complexity" evidence="1">
    <location>
        <begin position="371"/>
        <end position="386"/>
    </location>
</feature>
<dbReference type="AlphaFoldDB" id="A0A9P7ZDD1"/>
<dbReference type="EMBL" id="MU251315">
    <property type="protein sequence ID" value="KAG9249393.1"/>
    <property type="molecule type" value="Genomic_DNA"/>
</dbReference>
<dbReference type="Proteomes" id="UP000887229">
    <property type="component" value="Unassembled WGS sequence"/>
</dbReference>
<comment type="caution">
    <text evidence="2">The sequence shown here is derived from an EMBL/GenBank/DDBJ whole genome shotgun (WGS) entry which is preliminary data.</text>
</comment>
<evidence type="ECO:0000256" key="1">
    <source>
        <dbReference type="SAM" id="MobiDB-lite"/>
    </source>
</evidence>
<proteinExistence type="predicted"/>
<organism evidence="2 3">
    <name type="scientific">Emericellopsis atlantica</name>
    <dbReference type="NCBI Taxonomy" id="2614577"/>
    <lineage>
        <taxon>Eukaryota</taxon>
        <taxon>Fungi</taxon>
        <taxon>Dikarya</taxon>
        <taxon>Ascomycota</taxon>
        <taxon>Pezizomycotina</taxon>
        <taxon>Sordariomycetes</taxon>
        <taxon>Hypocreomycetidae</taxon>
        <taxon>Hypocreales</taxon>
        <taxon>Bionectriaceae</taxon>
        <taxon>Emericellopsis</taxon>
    </lineage>
</organism>
<feature type="region of interest" description="Disordered" evidence="1">
    <location>
        <begin position="1"/>
        <end position="24"/>
    </location>
</feature>
<dbReference type="RefSeq" id="XP_046113317.1">
    <property type="nucleotide sequence ID" value="XM_046260388.1"/>
</dbReference>
<feature type="compositionally biased region" description="Polar residues" evidence="1">
    <location>
        <begin position="135"/>
        <end position="153"/>
    </location>
</feature>